<keyword evidence="2" id="KW-1185">Reference proteome</keyword>
<evidence type="ECO:0000313" key="2">
    <source>
        <dbReference type="Proteomes" id="UP000293296"/>
    </source>
</evidence>
<dbReference type="OrthoDB" id="9799552at2"/>
<dbReference type="InterPro" id="IPR029058">
    <property type="entry name" value="AB_hydrolase_fold"/>
</dbReference>
<dbReference type="Gene3D" id="3.40.50.1820">
    <property type="entry name" value="alpha/beta hydrolase"/>
    <property type="match status" value="1"/>
</dbReference>
<dbReference type="AlphaFoldDB" id="A0A4V0YQS4"/>
<protein>
    <recommendedName>
        <fullName evidence="3">Alpha/beta hydrolase</fullName>
    </recommendedName>
</protein>
<dbReference type="SUPFAM" id="SSF53474">
    <property type="entry name" value="alpha/beta-Hydrolases"/>
    <property type="match status" value="1"/>
</dbReference>
<evidence type="ECO:0008006" key="3">
    <source>
        <dbReference type="Google" id="ProtNLM"/>
    </source>
</evidence>
<dbReference type="KEGG" id="dcb:C3Y92_08765"/>
<name>A0A4V0YQS4_9BACT</name>
<reference evidence="1 2" key="1">
    <citation type="submission" date="2018-02" db="EMBL/GenBank/DDBJ databases">
        <title>Genome sequence of Desulfovibrio carbinolicus DSM 3852.</title>
        <authorList>
            <person name="Wilbanks E."/>
            <person name="Skennerton C.T."/>
            <person name="Orphan V.J."/>
        </authorList>
    </citation>
    <scope>NUCLEOTIDE SEQUENCE [LARGE SCALE GENOMIC DNA]</scope>
    <source>
        <strain evidence="1 2">DSM 3852</strain>
    </source>
</reference>
<sequence length="199" mass="20713">MTQTVFCSGFAGPEALFPGLSGRTRFVAPFLDGDEAFVVSRLLAGGDVLAGWSTGAHIILKHASTLFLRYGKVVLIAPFLRFADCYPPRAVRAMAAGMKADPAATIAAFWQNCAVDAPPTYDPAWTGALAAGLDYLLASEAAVPDVAAGHVTVVSGTADRIVRASAVDKVLAALPGAAHVVHPGGHWPRPDLLEGLLRP</sequence>
<proteinExistence type="predicted"/>
<dbReference type="RefSeq" id="WP_129351785.1">
    <property type="nucleotide sequence ID" value="NZ_CP026538.1"/>
</dbReference>
<gene>
    <name evidence="1" type="ORF">C3Y92_08765</name>
</gene>
<accession>A0A4V0YQS4</accession>
<evidence type="ECO:0000313" key="1">
    <source>
        <dbReference type="EMBL" id="QAZ67312.1"/>
    </source>
</evidence>
<organism evidence="1 2">
    <name type="scientific">Solidesulfovibrio carbinolicus</name>
    <dbReference type="NCBI Taxonomy" id="296842"/>
    <lineage>
        <taxon>Bacteria</taxon>
        <taxon>Pseudomonadati</taxon>
        <taxon>Thermodesulfobacteriota</taxon>
        <taxon>Desulfovibrionia</taxon>
        <taxon>Desulfovibrionales</taxon>
        <taxon>Desulfovibrionaceae</taxon>
        <taxon>Solidesulfovibrio</taxon>
    </lineage>
</organism>
<dbReference type="Proteomes" id="UP000293296">
    <property type="component" value="Chromosome"/>
</dbReference>
<dbReference type="EMBL" id="CP026538">
    <property type="protein sequence ID" value="QAZ67312.1"/>
    <property type="molecule type" value="Genomic_DNA"/>
</dbReference>